<keyword evidence="5 6" id="KW-0732">Signal</keyword>
<reference evidence="8" key="2">
    <citation type="submission" date="2025-08" db="UniProtKB">
        <authorList>
            <consortium name="RefSeq"/>
        </authorList>
    </citation>
    <scope>IDENTIFICATION</scope>
    <source>
        <tissue evidence="8">Young leaves</tissue>
    </source>
</reference>
<sequence length="136" mass="16211">MAKALGIVALLLTIIAVDTLTLAVPVDARKHVRVINELGNEILLYVHCKSGDDDLGLHILEYEQYQEWSFKNNLSGTTLFWCSLRWNDEQQNIEVYNYRKDNKYCSSKCWRSIKKDGAYFYIETLDHWERKYWLWR</sequence>
<name>A0A8B8KIQ6_ABRPR</name>
<dbReference type="AlphaFoldDB" id="A0A8B8KIQ6"/>
<keyword evidence="7" id="KW-1185">Reference proteome</keyword>
<feature type="signal peptide" evidence="6">
    <location>
        <begin position="1"/>
        <end position="23"/>
    </location>
</feature>
<dbReference type="GO" id="GO:0060320">
    <property type="term" value="P:rejection of self pollen"/>
    <property type="evidence" value="ECO:0007669"/>
    <property type="project" value="UniProtKB-KW"/>
</dbReference>
<evidence type="ECO:0000313" key="8">
    <source>
        <dbReference type="RefSeq" id="XP_027343143.1"/>
    </source>
</evidence>
<evidence type="ECO:0000256" key="3">
    <source>
        <dbReference type="ARBA" id="ARBA00022471"/>
    </source>
</evidence>
<dbReference type="OrthoDB" id="1842729at2759"/>
<keyword evidence="3 6" id="KW-0713">Self-incompatibility</keyword>
<comment type="similarity">
    <text evidence="2 6">Belongs to the plant self-incompatibility (S1) protein family.</text>
</comment>
<dbReference type="PANTHER" id="PTHR31232:SF156">
    <property type="entry name" value="PLANT SELF-INCOMPATIBILITY PROTEIN S1 FAMILY-RELATED"/>
    <property type="match status" value="1"/>
</dbReference>
<dbReference type="GO" id="GO:0005576">
    <property type="term" value="C:extracellular region"/>
    <property type="evidence" value="ECO:0007669"/>
    <property type="project" value="UniProtKB-SubCell"/>
</dbReference>
<dbReference type="RefSeq" id="XP_027343143.1">
    <property type="nucleotide sequence ID" value="XM_027487342.1"/>
</dbReference>
<evidence type="ECO:0000256" key="1">
    <source>
        <dbReference type="ARBA" id="ARBA00004613"/>
    </source>
</evidence>
<evidence type="ECO:0000256" key="4">
    <source>
        <dbReference type="ARBA" id="ARBA00022525"/>
    </source>
</evidence>
<organism evidence="7 8">
    <name type="scientific">Abrus precatorius</name>
    <name type="common">Indian licorice</name>
    <name type="synonym">Glycine abrus</name>
    <dbReference type="NCBI Taxonomy" id="3816"/>
    <lineage>
        <taxon>Eukaryota</taxon>
        <taxon>Viridiplantae</taxon>
        <taxon>Streptophyta</taxon>
        <taxon>Embryophyta</taxon>
        <taxon>Tracheophyta</taxon>
        <taxon>Spermatophyta</taxon>
        <taxon>Magnoliopsida</taxon>
        <taxon>eudicotyledons</taxon>
        <taxon>Gunneridae</taxon>
        <taxon>Pentapetalae</taxon>
        <taxon>rosids</taxon>
        <taxon>fabids</taxon>
        <taxon>Fabales</taxon>
        <taxon>Fabaceae</taxon>
        <taxon>Papilionoideae</taxon>
        <taxon>50 kb inversion clade</taxon>
        <taxon>NPAAA clade</taxon>
        <taxon>indigoferoid/millettioid clade</taxon>
        <taxon>Abreae</taxon>
        <taxon>Abrus</taxon>
    </lineage>
</organism>
<dbReference type="PANTHER" id="PTHR31232">
    <property type="match status" value="1"/>
</dbReference>
<evidence type="ECO:0000256" key="6">
    <source>
        <dbReference type="RuleBase" id="RU367044"/>
    </source>
</evidence>
<feature type="chain" id="PRO_5034324625" description="S-protein homolog" evidence="6">
    <location>
        <begin position="24"/>
        <end position="136"/>
    </location>
</feature>
<dbReference type="KEGG" id="aprc:113855713"/>
<proteinExistence type="inferred from homology"/>
<protein>
    <recommendedName>
        <fullName evidence="6">S-protein homolog</fullName>
    </recommendedName>
</protein>
<dbReference type="InterPro" id="IPR010264">
    <property type="entry name" value="Self-incomp_S1"/>
</dbReference>
<dbReference type="Pfam" id="PF05938">
    <property type="entry name" value="Self-incomp_S1"/>
    <property type="match status" value="1"/>
</dbReference>
<comment type="subcellular location">
    <subcellularLocation>
        <location evidence="1 6">Secreted</location>
    </subcellularLocation>
</comment>
<keyword evidence="4 6" id="KW-0964">Secreted</keyword>
<dbReference type="GeneID" id="113855713"/>
<reference evidence="7" key="1">
    <citation type="journal article" date="2019" name="Toxins">
        <title>Detection of Abrin-Like and Prepropulchellin-Like Toxin Genes and Transcripts Using Whole Genome Sequencing and Full-Length Transcript Sequencing of Abrus precatorius.</title>
        <authorList>
            <person name="Hovde B.T."/>
            <person name="Daligault H.E."/>
            <person name="Hanschen E.R."/>
            <person name="Kunde Y.A."/>
            <person name="Johnson M.B."/>
            <person name="Starkenburg S.R."/>
            <person name="Johnson S.L."/>
        </authorList>
    </citation>
    <scope>NUCLEOTIDE SEQUENCE [LARGE SCALE GENOMIC DNA]</scope>
</reference>
<evidence type="ECO:0000256" key="5">
    <source>
        <dbReference type="ARBA" id="ARBA00022729"/>
    </source>
</evidence>
<dbReference type="Proteomes" id="UP000694853">
    <property type="component" value="Unplaced"/>
</dbReference>
<evidence type="ECO:0000256" key="2">
    <source>
        <dbReference type="ARBA" id="ARBA00005581"/>
    </source>
</evidence>
<evidence type="ECO:0000313" key="7">
    <source>
        <dbReference type="Proteomes" id="UP000694853"/>
    </source>
</evidence>
<gene>
    <name evidence="8" type="primary">LOC113855713</name>
</gene>
<accession>A0A8B8KIQ6</accession>